<dbReference type="Pfam" id="PF24883">
    <property type="entry name" value="NPHP3_N"/>
    <property type="match status" value="1"/>
</dbReference>
<dbReference type="EMBL" id="ML119357">
    <property type="protein sequence ID" value="RPB06431.1"/>
    <property type="molecule type" value="Genomic_DNA"/>
</dbReference>
<dbReference type="Pfam" id="PF24809">
    <property type="entry name" value="DUF7708"/>
    <property type="match status" value="1"/>
</dbReference>
<dbReference type="Gene3D" id="3.40.50.300">
    <property type="entry name" value="P-loop containing nucleotide triphosphate hydrolases"/>
    <property type="match status" value="1"/>
</dbReference>
<protein>
    <recommendedName>
        <fullName evidence="7">NACHT domain-containing protein</fullName>
    </recommendedName>
</protein>
<evidence type="ECO:0000256" key="2">
    <source>
        <dbReference type="SAM" id="MobiDB-lite"/>
    </source>
</evidence>
<keyword evidence="6" id="KW-1185">Reference proteome</keyword>
<dbReference type="InterPro" id="IPR027417">
    <property type="entry name" value="P-loop_NTPase"/>
</dbReference>
<evidence type="ECO:0008006" key="7">
    <source>
        <dbReference type="Google" id="ProtNLM"/>
    </source>
</evidence>
<feature type="domain" description="DUF7708" evidence="3">
    <location>
        <begin position="219"/>
        <end position="334"/>
    </location>
</feature>
<dbReference type="InParanoid" id="A0A3N4KDF0"/>
<reference evidence="5 6" key="1">
    <citation type="journal article" date="2018" name="Nat. Ecol. Evol.">
        <title>Pezizomycetes genomes reveal the molecular basis of ectomycorrhizal truffle lifestyle.</title>
        <authorList>
            <person name="Murat C."/>
            <person name="Payen T."/>
            <person name="Noel B."/>
            <person name="Kuo A."/>
            <person name="Morin E."/>
            <person name="Chen J."/>
            <person name="Kohler A."/>
            <person name="Krizsan K."/>
            <person name="Balestrini R."/>
            <person name="Da Silva C."/>
            <person name="Montanini B."/>
            <person name="Hainaut M."/>
            <person name="Levati E."/>
            <person name="Barry K.W."/>
            <person name="Belfiori B."/>
            <person name="Cichocki N."/>
            <person name="Clum A."/>
            <person name="Dockter R.B."/>
            <person name="Fauchery L."/>
            <person name="Guy J."/>
            <person name="Iotti M."/>
            <person name="Le Tacon F."/>
            <person name="Lindquist E.A."/>
            <person name="Lipzen A."/>
            <person name="Malagnac F."/>
            <person name="Mello A."/>
            <person name="Molinier V."/>
            <person name="Miyauchi S."/>
            <person name="Poulain J."/>
            <person name="Riccioni C."/>
            <person name="Rubini A."/>
            <person name="Sitrit Y."/>
            <person name="Splivallo R."/>
            <person name="Traeger S."/>
            <person name="Wang M."/>
            <person name="Zifcakova L."/>
            <person name="Wipf D."/>
            <person name="Zambonelli A."/>
            <person name="Paolocci F."/>
            <person name="Nowrousian M."/>
            <person name="Ottonello S."/>
            <person name="Baldrian P."/>
            <person name="Spatafora J.W."/>
            <person name="Henrissat B."/>
            <person name="Nagy L.G."/>
            <person name="Aury J.M."/>
            <person name="Wincker P."/>
            <person name="Grigoriev I.V."/>
            <person name="Bonfante P."/>
            <person name="Martin F.M."/>
        </authorList>
    </citation>
    <scope>NUCLEOTIDE SEQUENCE [LARGE SCALE GENOMIC DNA]</scope>
    <source>
        <strain evidence="5 6">CCBAS932</strain>
    </source>
</reference>
<proteinExistence type="predicted"/>
<dbReference type="InterPro" id="IPR056884">
    <property type="entry name" value="NPHP3-like_N"/>
</dbReference>
<gene>
    <name evidence="5" type="ORF">P167DRAFT_580556</name>
</gene>
<dbReference type="PANTHER" id="PTHR10039:SF16">
    <property type="entry name" value="GPI INOSITOL-DEACYLASE"/>
    <property type="match status" value="1"/>
</dbReference>
<accession>A0A3N4KDF0</accession>
<dbReference type="AlphaFoldDB" id="A0A3N4KDF0"/>
<dbReference type="PANTHER" id="PTHR10039">
    <property type="entry name" value="AMELOGENIN"/>
    <property type="match status" value="1"/>
</dbReference>
<feature type="region of interest" description="Disordered" evidence="2">
    <location>
        <begin position="74"/>
        <end position="139"/>
    </location>
</feature>
<name>A0A3N4KDF0_9PEZI</name>
<feature type="domain" description="Nephrocystin 3-like N-terminal" evidence="4">
    <location>
        <begin position="464"/>
        <end position="585"/>
    </location>
</feature>
<sequence>MGSIQSKLKKKLSRFRGANAKAGSTPTVSAINSEVSGQQTHTTGPSLASDQDLVSRALMPTSVVRGAPNVLHDAAPQISVPSRTSVPIETPEGLTHPPPSVNSLPRIVHSGPGSVDSIPRSVESGPPSVDPGPRGVSSISRIEKTTVTAGAGIDLWQVAQEKLPKGEQDKIFKGKSCDLNLVQALIDSVQRKKDTADNKRWYYEKEDGTRVFYMESGLEQLQKYVGLGNIAIQHNPNIVALAWAGFQFLLNVASAHAENMKSIGESFSYLLRIICCCDIYERLYINKSFQVSKHLTDSIVNLYVSVLKYLLYAEGHLQNSITKQVLNCFLAGSKSRLLGMQDLEKVVSGYASIAAKEDADAGRTHQIKNSETLKRLLDVMDSVQMPVISMQSSIDKMVVIVETIIIITSVSVVARVLGSGFFNMTSMGRGICLKSRQYFGYAEELDVAKAFWLDHFLEEAGNAQDQKYAVVYFYCHYTEDGRNDSESVLRTILKQMCLTMDKDSTTLPTALLTVYDERERKGHASGPLNVDESGELIVDLCRGFDKVTLIIDALDECNKERRSLFRALNRITLESDSIKVFVTARNRDDIQNTLIDHSSHCIDATDNSGDIDCYIETEIDRRSNPGFLQDDEEPLLDGDVISTELKDHIKLTLKTKANGMFMWVQFQIIAICKERTQGGIYRALSTLPRDLDATYSRIIEGVESQTESIATCLGKWPVLSDNSVAFKLMIL</sequence>
<evidence type="ECO:0000259" key="4">
    <source>
        <dbReference type="Pfam" id="PF24883"/>
    </source>
</evidence>
<evidence type="ECO:0000313" key="6">
    <source>
        <dbReference type="Proteomes" id="UP000277580"/>
    </source>
</evidence>
<dbReference type="Proteomes" id="UP000277580">
    <property type="component" value="Unassembled WGS sequence"/>
</dbReference>
<evidence type="ECO:0000313" key="5">
    <source>
        <dbReference type="EMBL" id="RPB06431.1"/>
    </source>
</evidence>
<dbReference type="STRING" id="1392247.A0A3N4KDF0"/>
<feature type="region of interest" description="Disordered" evidence="2">
    <location>
        <begin position="15"/>
        <end position="52"/>
    </location>
</feature>
<feature type="compositionally biased region" description="Polar residues" evidence="2">
    <location>
        <begin position="22"/>
        <end position="49"/>
    </location>
</feature>
<dbReference type="OrthoDB" id="7464126at2759"/>
<keyword evidence="1" id="KW-0677">Repeat</keyword>
<organism evidence="5 6">
    <name type="scientific">Morchella conica CCBAS932</name>
    <dbReference type="NCBI Taxonomy" id="1392247"/>
    <lineage>
        <taxon>Eukaryota</taxon>
        <taxon>Fungi</taxon>
        <taxon>Dikarya</taxon>
        <taxon>Ascomycota</taxon>
        <taxon>Pezizomycotina</taxon>
        <taxon>Pezizomycetes</taxon>
        <taxon>Pezizales</taxon>
        <taxon>Morchellaceae</taxon>
        <taxon>Morchella</taxon>
    </lineage>
</organism>
<evidence type="ECO:0000256" key="1">
    <source>
        <dbReference type="ARBA" id="ARBA00022737"/>
    </source>
</evidence>
<evidence type="ECO:0000259" key="3">
    <source>
        <dbReference type="Pfam" id="PF24809"/>
    </source>
</evidence>
<dbReference type="InterPro" id="IPR056125">
    <property type="entry name" value="DUF7708"/>
</dbReference>